<reference evidence="2" key="1">
    <citation type="journal article" date="2022" name="bioRxiv">
        <title>Sequencing and chromosome-scale assembly of the giantPleurodeles waltlgenome.</title>
        <authorList>
            <person name="Brown T."/>
            <person name="Elewa A."/>
            <person name="Iarovenko S."/>
            <person name="Subramanian E."/>
            <person name="Araus A.J."/>
            <person name="Petzold A."/>
            <person name="Susuki M."/>
            <person name="Suzuki K.-i.T."/>
            <person name="Hayashi T."/>
            <person name="Toyoda A."/>
            <person name="Oliveira C."/>
            <person name="Osipova E."/>
            <person name="Leigh N.D."/>
            <person name="Simon A."/>
            <person name="Yun M.H."/>
        </authorList>
    </citation>
    <scope>NUCLEOTIDE SEQUENCE</scope>
    <source>
        <strain evidence="2">20211129_DDA</strain>
        <tissue evidence="2">Liver</tissue>
    </source>
</reference>
<dbReference type="EMBL" id="JANPWB010000004">
    <property type="protein sequence ID" value="KAJ1194692.1"/>
    <property type="molecule type" value="Genomic_DNA"/>
</dbReference>
<evidence type="ECO:0000313" key="2">
    <source>
        <dbReference type="EMBL" id="KAJ1194692.1"/>
    </source>
</evidence>
<feature type="compositionally biased region" description="Basic and acidic residues" evidence="1">
    <location>
        <begin position="11"/>
        <end position="22"/>
    </location>
</feature>
<evidence type="ECO:0000313" key="3">
    <source>
        <dbReference type="Proteomes" id="UP001066276"/>
    </source>
</evidence>
<gene>
    <name evidence="2" type="ORF">NDU88_003978</name>
</gene>
<feature type="region of interest" description="Disordered" evidence="1">
    <location>
        <begin position="1"/>
        <end position="38"/>
    </location>
</feature>
<accession>A0AAV7V035</accession>
<sequence length="123" mass="13937">MQHTPLPGGSRQERARGCELRSPRPQTGQGRKKAQWQCNPTTAVTRHPVQRQQKYKELVAEKRIRNKQGGSFLHGETVVREPLGKQLISAQNRELSKSETGRKSPNSENTMLNVQALCIIRLQ</sequence>
<keyword evidence="3" id="KW-1185">Reference proteome</keyword>
<dbReference type="Proteomes" id="UP001066276">
    <property type="component" value="Chromosome 2_2"/>
</dbReference>
<protein>
    <submittedName>
        <fullName evidence="2">Uncharacterized protein</fullName>
    </submittedName>
</protein>
<proteinExistence type="predicted"/>
<comment type="caution">
    <text evidence="2">The sequence shown here is derived from an EMBL/GenBank/DDBJ whole genome shotgun (WGS) entry which is preliminary data.</text>
</comment>
<name>A0AAV7V035_PLEWA</name>
<evidence type="ECO:0000256" key="1">
    <source>
        <dbReference type="SAM" id="MobiDB-lite"/>
    </source>
</evidence>
<organism evidence="2 3">
    <name type="scientific">Pleurodeles waltl</name>
    <name type="common">Iberian ribbed newt</name>
    <dbReference type="NCBI Taxonomy" id="8319"/>
    <lineage>
        <taxon>Eukaryota</taxon>
        <taxon>Metazoa</taxon>
        <taxon>Chordata</taxon>
        <taxon>Craniata</taxon>
        <taxon>Vertebrata</taxon>
        <taxon>Euteleostomi</taxon>
        <taxon>Amphibia</taxon>
        <taxon>Batrachia</taxon>
        <taxon>Caudata</taxon>
        <taxon>Salamandroidea</taxon>
        <taxon>Salamandridae</taxon>
        <taxon>Pleurodelinae</taxon>
        <taxon>Pleurodeles</taxon>
    </lineage>
</organism>
<dbReference type="AlphaFoldDB" id="A0AAV7V035"/>